<proteinExistence type="predicted"/>
<comment type="caution">
    <text evidence="1">The sequence shown here is derived from an EMBL/GenBank/DDBJ whole genome shotgun (WGS) entry which is preliminary data.</text>
</comment>
<gene>
    <name evidence="1" type="ORF">HJG60_011385</name>
</gene>
<protein>
    <submittedName>
        <fullName evidence="1">Uncharacterized protein</fullName>
    </submittedName>
</protein>
<dbReference type="Proteomes" id="UP000664940">
    <property type="component" value="Unassembled WGS sequence"/>
</dbReference>
<reference evidence="1 2" key="1">
    <citation type="journal article" date="2020" name="Nature">
        <title>Six reference-quality genomes reveal evolution of bat adaptations.</title>
        <authorList>
            <person name="Jebb D."/>
            <person name="Huang Z."/>
            <person name="Pippel M."/>
            <person name="Hughes G.M."/>
            <person name="Lavrichenko K."/>
            <person name="Devanna P."/>
            <person name="Winkler S."/>
            <person name="Jermiin L.S."/>
            <person name="Skirmuntt E.C."/>
            <person name="Katzourakis A."/>
            <person name="Burkitt-Gray L."/>
            <person name="Ray D.A."/>
            <person name="Sullivan K.A.M."/>
            <person name="Roscito J.G."/>
            <person name="Kirilenko B.M."/>
            <person name="Davalos L.M."/>
            <person name="Corthals A.P."/>
            <person name="Power M.L."/>
            <person name="Jones G."/>
            <person name="Ransome R.D."/>
            <person name="Dechmann D.K.N."/>
            <person name="Locatelli A.G."/>
            <person name="Puechmaille S.J."/>
            <person name="Fedrigo O."/>
            <person name="Jarvis E.D."/>
            <person name="Hiller M."/>
            <person name="Vernes S.C."/>
            <person name="Myers E.W."/>
            <person name="Teeling E.C."/>
        </authorList>
    </citation>
    <scope>NUCLEOTIDE SEQUENCE [LARGE SCALE GENOMIC DNA]</scope>
    <source>
        <strain evidence="1">Bat1K_MPI-CBG_1</strain>
    </source>
</reference>
<dbReference type="EMBL" id="JABVXQ010000006">
    <property type="protein sequence ID" value="KAF6104455.1"/>
    <property type="molecule type" value="Genomic_DNA"/>
</dbReference>
<sequence>MGVVTVFIAVMEKGRLICKKYKGYRGWGLVITGKKDVFELLSQTQERGTQIRGVEWHRGAGGMPHCSIGVAHGRAARVGPAGGQRAKDGWAVAWGFGSRGLFSEQRCFASKVKCSDDWRQEEMTFGVCSLWPCSDLQLDFGSVDSTGFGLHHVRGSWGGGGRLRR</sequence>
<name>A0A834E1S6_9CHIR</name>
<evidence type="ECO:0000313" key="2">
    <source>
        <dbReference type="Proteomes" id="UP000664940"/>
    </source>
</evidence>
<dbReference type="AlphaFoldDB" id="A0A834E1S6"/>
<evidence type="ECO:0000313" key="1">
    <source>
        <dbReference type="EMBL" id="KAF6104455.1"/>
    </source>
</evidence>
<accession>A0A834E1S6</accession>
<organism evidence="1 2">
    <name type="scientific">Phyllostomus discolor</name>
    <name type="common">pale spear-nosed bat</name>
    <dbReference type="NCBI Taxonomy" id="89673"/>
    <lineage>
        <taxon>Eukaryota</taxon>
        <taxon>Metazoa</taxon>
        <taxon>Chordata</taxon>
        <taxon>Craniata</taxon>
        <taxon>Vertebrata</taxon>
        <taxon>Euteleostomi</taxon>
        <taxon>Mammalia</taxon>
        <taxon>Eutheria</taxon>
        <taxon>Laurasiatheria</taxon>
        <taxon>Chiroptera</taxon>
        <taxon>Yangochiroptera</taxon>
        <taxon>Phyllostomidae</taxon>
        <taxon>Phyllostominae</taxon>
        <taxon>Phyllostomus</taxon>
    </lineage>
</organism>